<keyword evidence="1" id="KW-0732">Signal</keyword>
<reference evidence="2 3" key="1">
    <citation type="journal article" date="2023" name="Nucleic Acids Res.">
        <title>The hologenome of Daphnia magna reveals possible DNA methylation and microbiome-mediated evolution of the host genome.</title>
        <authorList>
            <person name="Chaturvedi A."/>
            <person name="Li X."/>
            <person name="Dhandapani V."/>
            <person name="Marshall H."/>
            <person name="Kissane S."/>
            <person name="Cuenca-Cambronero M."/>
            <person name="Asole G."/>
            <person name="Calvet F."/>
            <person name="Ruiz-Romero M."/>
            <person name="Marangio P."/>
            <person name="Guigo R."/>
            <person name="Rago D."/>
            <person name="Mirbahai L."/>
            <person name="Eastwood N."/>
            <person name="Colbourne J.K."/>
            <person name="Zhou J."/>
            <person name="Mallon E."/>
            <person name="Orsini L."/>
        </authorList>
    </citation>
    <scope>NUCLEOTIDE SEQUENCE [LARGE SCALE GENOMIC DNA]</scope>
    <source>
        <strain evidence="2">LRV0_1</strain>
    </source>
</reference>
<sequence length="63" mass="6847">MFRSVNIFSILMLAAVVAPLVRATNNTTNSTERKYPKQGETIISISCPAVSPAMGSFLECKLQ</sequence>
<feature type="signal peptide" evidence="1">
    <location>
        <begin position="1"/>
        <end position="23"/>
    </location>
</feature>
<keyword evidence="3" id="KW-1185">Reference proteome</keyword>
<dbReference type="Proteomes" id="UP001234178">
    <property type="component" value="Unassembled WGS sequence"/>
</dbReference>
<proteinExistence type="predicted"/>
<organism evidence="2 3">
    <name type="scientific">Daphnia magna</name>
    <dbReference type="NCBI Taxonomy" id="35525"/>
    <lineage>
        <taxon>Eukaryota</taxon>
        <taxon>Metazoa</taxon>
        <taxon>Ecdysozoa</taxon>
        <taxon>Arthropoda</taxon>
        <taxon>Crustacea</taxon>
        <taxon>Branchiopoda</taxon>
        <taxon>Diplostraca</taxon>
        <taxon>Cladocera</taxon>
        <taxon>Anomopoda</taxon>
        <taxon>Daphniidae</taxon>
        <taxon>Daphnia</taxon>
    </lineage>
</organism>
<protein>
    <submittedName>
        <fullName evidence="2">Uncharacterized protein</fullName>
    </submittedName>
</protein>
<name>A0ABR0A7E2_9CRUS</name>
<gene>
    <name evidence="2" type="ORF">OUZ56_002998</name>
</gene>
<dbReference type="EMBL" id="JAOYFB010000036">
    <property type="protein sequence ID" value="KAK4021064.1"/>
    <property type="molecule type" value="Genomic_DNA"/>
</dbReference>
<evidence type="ECO:0000313" key="2">
    <source>
        <dbReference type="EMBL" id="KAK4021064.1"/>
    </source>
</evidence>
<accession>A0ABR0A7E2</accession>
<evidence type="ECO:0000313" key="3">
    <source>
        <dbReference type="Proteomes" id="UP001234178"/>
    </source>
</evidence>
<comment type="caution">
    <text evidence="2">The sequence shown here is derived from an EMBL/GenBank/DDBJ whole genome shotgun (WGS) entry which is preliminary data.</text>
</comment>
<feature type="chain" id="PRO_5045593462" evidence="1">
    <location>
        <begin position="24"/>
        <end position="63"/>
    </location>
</feature>
<evidence type="ECO:0000256" key="1">
    <source>
        <dbReference type="SAM" id="SignalP"/>
    </source>
</evidence>